<evidence type="ECO:0008006" key="3">
    <source>
        <dbReference type="Google" id="ProtNLM"/>
    </source>
</evidence>
<name>A0AA88HXB9_ARTSF</name>
<dbReference type="Gene3D" id="3.60.10.10">
    <property type="entry name" value="Endonuclease/exonuclease/phosphatase"/>
    <property type="match status" value="1"/>
</dbReference>
<evidence type="ECO:0000313" key="1">
    <source>
        <dbReference type="EMBL" id="KAK2715764.1"/>
    </source>
</evidence>
<organism evidence="1 2">
    <name type="scientific">Artemia franciscana</name>
    <name type="common">Brine shrimp</name>
    <name type="synonym">Artemia sanfranciscana</name>
    <dbReference type="NCBI Taxonomy" id="6661"/>
    <lineage>
        <taxon>Eukaryota</taxon>
        <taxon>Metazoa</taxon>
        <taxon>Ecdysozoa</taxon>
        <taxon>Arthropoda</taxon>
        <taxon>Crustacea</taxon>
        <taxon>Branchiopoda</taxon>
        <taxon>Anostraca</taxon>
        <taxon>Artemiidae</taxon>
        <taxon>Artemia</taxon>
    </lineage>
</organism>
<comment type="caution">
    <text evidence="1">The sequence shown here is derived from an EMBL/GenBank/DDBJ whole genome shotgun (WGS) entry which is preliminary data.</text>
</comment>
<dbReference type="InterPro" id="IPR036691">
    <property type="entry name" value="Endo/exonu/phosph_ase_sf"/>
</dbReference>
<reference evidence="1" key="1">
    <citation type="submission" date="2023-07" db="EMBL/GenBank/DDBJ databases">
        <title>Chromosome-level genome assembly of Artemia franciscana.</title>
        <authorList>
            <person name="Jo E."/>
        </authorList>
    </citation>
    <scope>NUCLEOTIDE SEQUENCE</scope>
    <source>
        <tissue evidence="1">Whole body</tissue>
    </source>
</reference>
<protein>
    <recommendedName>
        <fullName evidence="3">Endonuclease/exonuclease/phosphatase domain-containing protein</fullName>
    </recommendedName>
</protein>
<keyword evidence="2" id="KW-1185">Reference proteome</keyword>
<evidence type="ECO:0000313" key="2">
    <source>
        <dbReference type="Proteomes" id="UP001187531"/>
    </source>
</evidence>
<sequence>MDKRHLTLAPSGKKAILFNFGPMDRSGLAGVGIIVTPKIASGLLDYEAVSDRIVMARLKGQSNNLTILCVYAPIRDSPDHLKDKFYADLQLTMNKIPRKDILVIGGDFNVRIGTRLNDSEWAIGNHGLGDRCINGVRLLMFAMLWLIQCG</sequence>
<dbReference type="AlphaFoldDB" id="A0AA88HXB9"/>
<proteinExistence type="predicted"/>
<accession>A0AA88HXB9</accession>
<dbReference type="Proteomes" id="UP001187531">
    <property type="component" value="Unassembled WGS sequence"/>
</dbReference>
<dbReference type="EMBL" id="JAVRJZ010000012">
    <property type="protein sequence ID" value="KAK2715764.1"/>
    <property type="molecule type" value="Genomic_DNA"/>
</dbReference>
<dbReference type="SUPFAM" id="SSF56219">
    <property type="entry name" value="DNase I-like"/>
    <property type="match status" value="1"/>
</dbReference>
<gene>
    <name evidence="1" type="ORF">QYM36_010366</name>
</gene>